<comment type="caution">
    <text evidence="3">The sequence shown here is derived from an EMBL/GenBank/DDBJ whole genome shotgun (WGS) entry which is preliminary data.</text>
</comment>
<keyword evidence="1" id="KW-1133">Transmembrane helix</keyword>
<evidence type="ECO:0000256" key="1">
    <source>
        <dbReference type="SAM" id="Phobius"/>
    </source>
</evidence>
<proteinExistence type="predicted"/>
<gene>
    <name evidence="3" type="ORF">EV702DRAFT_1048574</name>
</gene>
<evidence type="ECO:0000313" key="3">
    <source>
        <dbReference type="EMBL" id="KAG1772607.1"/>
    </source>
</evidence>
<feature type="transmembrane region" description="Helical" evidence="1">
    <location>
        <begin position="45"/>
        <end position="63"/>
    </location>
</feature>
<keyword evidence="1" id="KW-0812">Transmembrane</keyword>
<feature type="domain" description="P-type ATPase C-terminal" evidence="2">
    <location>
        <begin position="7"/>
        <end position="51"/>
    </location>
</feature>
<dbReference type="InterPro" id="IPR032630">
    <property type="entry name" value="P_typ_ATPase_c"/>
</dbReference>
<accession>A0A9P7CZC4</accession>
<protein>
    <recommendedName>
        <fullName evidence="2">P-type ATPase C-terminal domain-containing protein</fullName>
    </recommendedName>
</protein>
<keyword evidence="1" id="KW-0472">Membrane</keyword>
<sequence>MFILISLGQVYSFFNNFSGQIAYESWAISFYNVIFTVLPPLDIGVFDQFVSILFTFTVILFWGDLKQATGLDSGHWFWGAMLYLAVLLTVLGKAALVSDLWTKYAVAGERKSSSMNKHPTNTFSSANSRVVALHEQISSSIVLGSLEGDENNGMDRVVGAGGVPRDCKGLHHCGKRLNAPRVGAAMRENGIGR</sequence>
<keyword evidence="4" id="KW-1185">Reference proteome</keyword>
<dbReference type="Proteomes" id="UP000714275">
    <property type="component" value="Unassembled WGS sequence"/>
</dbReference>
<evidence type="ECO:0000313" key="4">
    <source>
        <dbReference type="Proteomes" id="UP000714275"/>
    </source>
</evidence>
<organism evidence="3 4">
    <name type="scientific">Suillus placidus</name>
    <dbReference type="NCBI Taxonomy" id="48579"/>
    <lineage>
        <taxon>Eukaryota</taxon>
        <taxon>Fungi</taxon>
        <taxon>Dikarya</taxon>
        <taxon>Basidiomycota</taxon>
        <taxon>Agaricomycotina</taxon>
        <taxon>Agaricomycetes</taxon>
        <taxon>Agaricomycetidae</taxon>
        <taxon>Boletales</taxon>
        <taxon>Suillineae</taxon>
        <taxon>Suillaceae</taxon>
        <taxon>Suillus</taxon>
    </lineage>
</organism>
<feature type="transmembrane region" description="Helical" evidence="1">
    <location>
        <begin position="75"/>
        <end position="96"/>
    </location>
</feature>
<dbReference type="OrthoDB" id="377733at2759"/>
<feature type="transmembrane region" description="Helical" evidence="1">
    <location>
        <begin position="20"/>
        <end position="38"/>
    </location>
</feature>
<dbReference type="EMBL" id="JABBWD010000052">
    <property type="protein sequence ID" value="KAG1772607.1"/>
    <property type="molecule type" value="Genomic_DNA"/>
</dbReference>
<dbReference type="AlphaFoldDB" id="A0A9P7CZC4"/>
<name>A0A9P7CZC4_9AGAM</name>
<reference evidence="3" key="1">
    <citation type="journal article" date="2020" name="New Phytol.">
        <title>Comparative genomics reveals dynamic genome evolution in host specialist ectomycorrhizal fungi.</title>
        <authorList>
            <person name="Lofgren L.A."/>
            <person name="Nguyen N.H."/>
            <person name="Vilgalys R."/>
            <person name="Ruytinx J."/>
            <person name="Liao H.L."/>
            <person name="Branco S."/>
            <person name="Kuo A."/>
            <person name="LaButti K."/>
            <person name="Lipzen A."/>
            <person name="Andreopoulos W."/>
            <person name="Pangilinan J."/>
            <person name="Riley R."/>
            <person name="Hundley H."/>
            <person name="Na H."/>
            <person name="Barry K."/>
            <person name="Grigoriev I.V."/>
            <person name="Stajich J.E."/>
            <person name="Kennedy P.G."/>
        </authorList>
    </citation>
    <scope>NUCLEOTIDE SEQUENCE</scope>
    <source>
        <strain evidence="3">DOB743</strain>
    </source>
</reference>
<dbReference type="Pfam" id="PF16212">
    <property type="entry name" value="PhoLip_ATPase_C"/>
    <property type="match status" value="1"/>
</dbReference>
<evidence type="ECO:0000259" key="2">
    <source>
        <dbReference type="Pfam" id="PF16212"/>
    </source>
</evidence>